<dbReference type="InterPro" id="IPR039968">
    <property type="entry name" value="BcerS-like"/>
</dbReference>
<evidence type="ECO:0000313" key="2">
    <source>
        <dbReference type="EMBL" id="KLE32347.1"/>
    </source>
</evidence>
<dbReference type="AlphaFoldDB" id="A0A0G9MNQ0"/>
<keyword evidence="3" id="KW-1185">Reference proteome</keyword>
<dbReference type="EMBL" id="LBHB01000004">
    <property type="protein sequence ID" value="KLE32347.1"/>
    <property type="molecule type" value="Genomic_DNA"/>
</dbReference>
<name>A0A0G9MNQ0_9SPHN</name>
<dbReference type="GO" id="GO:0016747">
    <property type="term" value="F:acyltransferase activity, transferring groups other than amino-acyl groups"/>
    <property type="evidence" value="ECO:0007669"/>
    <property type="project" value="InterPro"/>
</dbReference>
<reference evidence="2 3" key="1">
    <citation type="submission" date="2015-04" db="EMBL/GenBank/DDBJ databases">
        <title>The draft genome sequence of Erythrobacter luteus KA37.</title>
        <authorList>
            <person name="Zhuang L."/>
            <person name="Liu Y."/>
            <person name="Shao Z."/>
        </authorList>
    </citation>
    <scope>NUCLEOTIDE SEQUENCE [LARGE SCALE GENOMIC DNA]</scope>
    <source>
        <strain evidence="2 3">KA37</strain>
    </source>
</reference>
<organism evidence="2 3">
    <name type="scientific">Aurantiacibacter luteus</name>
    <dbReference type="NCBI Taxonomy" id="1581420"/>
    <lineage>
        <taxon>Bacteria</taxon>
        <taxon>Pseudomonadati</taxon>
        <taxon>Pseudomonadota</taxon>
        <taxon>Alphaproteobacteria</taxon>
        <taxon>Sphingomonadales</taxon>
        <taxon>Erythrobacteraceae</taxon>
        <taxon>Aurantiacibacter</taxon>
    </lineage>
</organism>
<dbReference type="PROSITE" id="PS51186">
    <property type="entry name" value="GNAT"/>
    <property type="match status" value="1"/>
</dbReference>
<feature type="domain" description="N-acetyltransferase" evidence="1">
    <location>
        <begin position="20"/>
        <end position="192"/>
    </location>
</feature>
<dbReference type="PANTHER" id="PTHR41368:SF1">
    <property type="entry name" value="PROTEIN YGHO"/>
    <property type="match status" value="1"/>
</dbReference>
<dbReference type="InterPro" id="IPR016181">
    <property type="entry name" value="Acyl_CoA_acyltransferase"/>
</dbReference>
<dbReference type="PANTHER" id="PTHR41368">
    <property type="entry name" value="PROTEIN YGHO"/>
    <property type="match status" value="1"/>
</dbReference>
<dbReference type="RefSeq" id="WP_047004860.1">
    <property type="nucleotide sequence ID" value="NZ_LBHB01000004.1"/>
</dbReference>
<dbReference type="OrthoDB" id="9806005at2"/>
<dbReference type="STRING" id="1581420.AAW00_12895"/>
<dbReference type="InterPro" id="IPR000182">
    <property type="entry name" value="GNAT_dom"/>
</dbReference>
<comment type="caution">
    <text evidence="2">The sequence shown here is derived from an EMBL/GenBank/DDBJ whole genome shotgun (WGS) entry which is preliminary data.</text>
</comment>
<proteinExistence type="predicted"/>
<gene>
    <name evidence="2" type="ORF">AAW00_12895</name>
</gene>
<dbReference type="PATRIC" id="fig|1581420.6.peg.2634"/>
<dbReference type="Proteomes" id="UP000053464">
    <property type="component" value="Unassembled WGS sequence"/>
</dbReference>
<dbReference type="Gene3D" id="3.40.630.30">
    <property type="match status" value="1"/>
</dbReference>
<dbReference type="SUPFAM" id="SSF55729">
    <property type="entry name" value="Acyl-CoA N-acyltransferases (Nat)"/>
    <property type="match status" value="1"/>
</dbReference>
<accession>A0A0G9MNQ0</accession>
<evidence type="ECO:0000259" key="1">
    <source>
        <dbReference type="PROSITE" id="PS51186"/>
    </source>
</evidence>
<evidence type="ECO:0000313" key="3">
    <source>
        <dbReference type="Proteomes" id="UP000053464"/>
    </source>
</evidence>
<protein>
    <recommendedName>
        <fullName evidence="1">N-acetyltransferase domain-containing protein</fullName>
    </recommendedName>
</protein>
<sequence>MAQPVLRQAERKARGVADEIRIDPVSGKGDLDAFIELTYRLNADDPNWVPPLRADVRELLTPGKNPFHEHAKVQLFLARRGGEVVGRISAHYDELALEQPPEQGMGPGTGNWGMFEAADEAVAAALIARAEEWLREQGMTRVLAPISLSVWEEPGLLVQGFDHPPMLLMGHNKAEYQGWVEHQGYAKAKSLYTYELNTLPDGFPDLIDRIVALGERSSRIVVREVDLSRFDEEAAICIDILNQAWSKNWGFVPFTETEKAYGAKKLKPLILKGANMIAYVDGEPAAFMLAWPDMNKKLIKYGGKLFPFNWAKLLWWLRNPKQADFRVPLMGVLPKYQNSRMASQLAFMMIEYIRRYAVGSHGAQRGEMGWILEDNQGMVAIAEAIDATINREYRIYEKAL</sequence>